<keyword evidence="7" id="KW-1185">Reference proteome</keyword>
<dbReference type="STRING" id="212717.CTC_00102"/>
<accession>Q899R8</accession>
<dbReference type="Gene3D" id="3.40.50.300">
    <property type="entry name" value="P-loop containing nucleotide triphosphate hydrolases"/>
    <property type="match status" value="1"/>
</dbReference>
<comment type="catalytic activity">
    <reaction evidence="2">
        <text>ATP + H2O = ADP + phosphate + H(+)</text>
        <dbReference type="Rhea" id="RHEA:13065"/>
        <dbReference type="ChEBI" id="CHEBI:15377"/>
        <dbReference type="ChEBI" id="CHEBI:15378"/>
        <dbReference type="ChEBI" id="CHEBI:30616"/>
        <dbReference type="ChEBI" id="CHEBI:43474"/>
        <dbReference type="ChEBI" id="CHEBI:456216"/>
    </reaction>
</comment>
<gene>
    <name evidence="6" type="primary">parA</name>
    <name evidence="6" type="ordered locus">CTC_00102</name>
</gene>
<comment type="subunit">
    <text evidence="3">Dimerizes in the presence of ATP but not ADP; ATP-binding is required for double-stranded (ds)DNA-binding. Interacts with DnaA.</text>
</comment>
<dbReference type="InterPro" id="IPR027417">
    <property type="entry name" value="P-loop_NTPase"/>
</dbReference>
<reference evidence="6 7" key="1">
    <citation type="journal article" date="2003" name="Proc. Natl. Acad. Sci. U.S.A.">
        <title>The genome sequence of Clostridium tetani, the causative agent of tetanus disease.</title>
        <authorList>
            <person name="Brueggemann H."/>
            <person name="Baumer S."/>
            <person name="Fricke W.F."/>
            <person name="Wiezer A."/>
            <person name="Liesegang H."/>
            <person name="Decker I."/>
            <person name="Herzberg C."/>
            <person name="Martinez-Arias R."/>
            <person name="Merkl R."/>
            <person name="Henne A."/>
            <person name="Gottschalk G."/>
        </authorList>
    </citation>
    <scope>NUCLEOTIDE SEQUENCE [LARGE SCALE GENOMIC DNA]</scope>
    <source>
        <strain evidence="7">Massachusetts / E88</strain>
    </source>
</reference>
<dbReference type="SUPFAM" id="SSF52540">
    <property type="entry name" value="P-loop containing nucleoside triphosphate hydrolases"/>
    <property type="match status" value="1"/>
</dbReference>
<protein>
    <recommendedName>
        <fullName evidence="4">Sporulation initiation inhibitor protein Soj</fullName>
    </recommendedName>
</protein>
<dbReference type="PANTHER" id="PTHR13696:SF52">
    <property type="entry name" value="PARA FAMILY PROTEIN CT_582"/>
    <property type="match status" value="1"/>
</dbReference>
<dbReference type="KEGG" id="ctc:CTC_00102"/>
<name>Q899R8_CLOTE</name>
<evidence type="ECO:0000256" key="2">
    <source>
        <dbReference type="ARBA" id="ARBA00049360"/>
    </source>
</evidence>
<proteinExistence type="inferred from homology"/>
<dbReference type="Pfam" id="PF13614">
    <property type="entry name" value="AAA_31"/>
    <property type="match status" value="1"/>
</dbReference>
<dbReference type="Proteomes" id="UP000001412">
    <property type="component" value="Chromosome"/>
</dbReference>
<dbReference type="PIRSF" id="PIRSF009320">
    <property type="entry name" value="Nuc_binding_HP_1000"/>
    <property type="match status" value="1"/>
</dbReference>
<evidence type="ECO:0000256" key="1">
    <source>
        <dbReference type="ARBA" id="ARBA00006976"/>
    </source>
</evidence>
<dbReference type="AlphaFoldDB" id="Q899R8"/>
<dbReference type="HOGENOM" id="CLU_037612_1_4_9"/>
<dbReference type="InterPro" id="IPR025669">
    <property type="entry name" value="AAA_dom"/>
</dbReference>
<evidence type="ECO:0000259" key="5">
    <source>
        <dbReference type="Pfam" id="PF13614"/>
    </source>
</evidence>
<dbReference type="EMBL" id="AE015927">
    <property type="protein sequence ID" value="AAO34754.1"/>
    <property type="molecule type" value="Genomic_DNA"/>
</dbReference>
<comment type="similarity">
    <text evidence="1">Belongs to the ParA family.</text>
</comment>
<sequence>MVVNIMKVISVFNQKGGVGKTTTNINLCSYLCMEGYKVLAIDVDPQGNTTSGLGIDKNSLATSMYDLLTSDIDIRETIITCELLNNLYLIPSNLDLAGAEVEIINLKHRESILKNKIEKIKDEFDFVFIDCPPSLGFLTLNALVASHSVLVPMQCEYYALEGVGQLINTVQLVKKSLNQHLELEGVIVNMFDGRTKLSSEVFSEIKKYFKDKVFDVTIPRNVKLAEAPSFGLPIALYDDKCKGAEAYKNLTKEFLRRKKDIKNE</sequence>
<evidence type="ECO:0000313" key="6">
    <source>
        <dbReference type="EMBL" id="AAO34754.1"/>
    </source>
</evidence>
<dbReference type="PANTHER" id="PTHR13696">
    <property type="entry name" value="P-LOOP CONTAINING NUCLEOSIDE TRIPHOSPHATE HYDROLASE"/>
    <property type="match status" value="1"/>
</dbReference>
<evidence type="ECO:0000313" key="7">
    <source>
        <dbReference type="Proteomes" id="UP000001412"/>
    </source>
</evidence>
<evidence type="ECO:0000256" key="4">
    <source>
        <dbReference type="ARBA" id="ARBA00071824"/>
    </source>
</evidence>
<feature type="domain" description="AAA" evidence="5">
    <location>
        <begin position="6"/>
        <end position="182"/>
    </location>
</feature>
<dbReference type="InterPro" id="IPR050678">
    <property type="entry name" value="DNA_Partitioning_ATPase"/>
</dbReference>
<organism evidence="6 7">
    <name type="scientific">Clostridium tetani (strain Massachusetts / E88)</name>
    <dbReference type="NCBI Taxonomy" id="212717"/>
    <lineage>
        <taxon>Bacteria</taxon>
        <taxon>Bacillati</taxon>
        <taxon>Bacillota</taxon>
        <taxon>Clostridia</taxon>
        <taxon>Eubacteriales</taxon>
        <taxon>Clostridiaceae</taxon>
        <taxon>Clostridium</taxon>
    </lineage>
</organism>
<evidence type="ECO:0000256" key="3">
    <source>
        <dbReference type="ARBA" id="ARBA00062323"/>
    </source>
</evidence>
<dbReference type="FunFam" id="3.40.50.300:FF:000285">
    <property type="entry name" value="Sporulation initiation inhibitor Soj"/>
    <property type="match status" value="1"/>
</dbReference>
<dbReference type="CDD" id="cd02042">
    <property type="entry name" value="ParAB_family"/>
    <property type="match status" value="1"/>
</dbReference>